<feature type="compositionally biased region" description="Polar residues" evidence="1">
    <location>
        <begin position="307"/>
        <end position="318"/>
    </location>
</feature>
<evidence type="ECO:0000256" key="1">
    <source>
        <dbReference type="SAM" id="MobiDB-lite"/>
    </source>
</evidence>
<keyword evidence="3" id="KW-1185">Reference proteome</keyword>
<comment type="caution">
    <text evidence="2">The sequence shown here is derived from an EMBL/GenBank/DDBJ whole genome shotgun (WGS) entry which is preliminary data.</text>
</comment>
<dbReference type="EMBL" id="CALNXK010000065">
    <property type="protein sequence ID" value="CAH3140888.1"/>
    <property type="molecule type" value="Genomic_DNA"/>
</dbReference>
<protein>
    <submittedName>
        <fullName evidence="2">Uncharacterized protein</fullName>
    </submittedName>
</protein>
<sequence length="336" mass="38361">MARKSFGFQHEGNTETRREQVETKQLKLTKASSQNTARIHSAIENGKQTLLPCETQGQNLFKFEHNGRDGPLLVFVQEALHSFNKFGRYKVIAALKPADSLRNQLFFAKEITKTNKEVLTDSGNSHIDVKHISSSSVTKKTPVQMDNSGFIDRSGNLYHGSKKAAKTRQTNPDSFEQLIERYKSRRVMYKDLMGTREHFEVLDKLDGLYRQRKQERLKLQEQFSNLGAIRTEINISTGLRDHVKDLEDTSKEAKDSVKLPRIRVSTVAEIHKRDSRRQIDKKRLVVPKEKRTGAMKLSKLEGRTSDGQDSSSYETITVTLPKLTNPSYGKSVKKTH</sequence>
<dbReference type="Proteomes" id="UP001159405">
    <property type="component" value="Unassembled WGS sequence"/>
</dbReference>
<feature type="compositionally biased region" description="Basic and acidic residues" evidence="1">
    <location>
        <begin position="287"/>
        <end position="306"/>
    </location>
</feature>
<feature type="region of interest" description="Disordered" evidence="1">
    <location>
        <begin position="287"/>
        <end position="318"/>
    </location>
</feature>
<evidence type="ECO:0000313" key="2">
    <source>
        <dbReference type="EMBL" id="CAH3140888.1"/>
    </source>
</evidence>
<reference evidence="2 3" key="1">
    <citation type="submission" date="2022-05" db="EMBL/GenBank/DDBJ databases">
        <authorList>
            <consortium name="Genoscope - CEA"/>
            <person name="William W."/>
        </authorList>
    </citation>
    <scope>NUCLEOTIDE SEQUENCE [LARGE SCALE GENOMIC DNA]</scope>
</reference>
<proteinExistence type="predicted"/>
<organism evidence="2 3">
    <name type="scientific">Porites lobata</name>
    <dbReference type="NCBI Taxonomy" id="104759"/>
    <lineage>
        <taxon>Eukaryota</taxon>
        <taxon>Metazoa</taxon>
        <taxon>Cnidaria</taxon>
        <taxon>Anthozoa</taxon>
        <taxon>Hexacorallia</taxon>
        <taxon>Scleractinia</taxon>
        <taxon>Fungiina</taxon>
        <taxon>Poritidae</taxon>
        <taxon>Porites</taxon>
    </lineage>
</organism>
<accession>A0ABN8PG39</accession>
<name>A0ABN8PG39_9CNID</name>
<feature type="compositionally biased region" description="Basic and acidic residues" evidence="1">
    <location>
        <begin position="12"/>
        <end position="25"/>
    </location>
</feature>
<feature type="region of interest" description="Disordered" evidence="1">
    <location>
        <begin position="1"/>
        <end position="31"/>
    </location>
</feature>
<gene>
    <name evidence="2" type="ORF">PLOB_00041431</name>
</gene>
<evidence type="ECO:0000313" key="3">
    <source>
        <dbReference type="Proteomes" id="UP001159405"/>
    </source>
</evidence>